<dbReference type="AlphaFoldDB" id="A0A1Y0V735"/>
<feature type="compositionally biased region" description="Low complexity" evidence="1">
    <location>
        <begin position="212"/>
        <end position="225"/>
    </location>
</feature>
<feature type="region of interest" description="Disordered" evidence="1">
    <location>
        <begin position="74"/>
        <end position="160"/>
    </location>
</feature>
<geneLocation type="plasmid" evidence="4">
    <name>pap1447-1 sequence</name>
</geneLocation>
<feature type="transmembrane region" description="Helical" evidence="2">
    <location>
        <begin position="20"/>
        <end position="40"/>
    </location>
</feature>
<protein>
    <recommendedName>
        <fullName evidence="5">Type IV secretion protein DotG</fullName>
    </recommendedName>
</protein>
<evidence type="ECO:0000313" key="3">
    <source>
        <dbReference type="EMBL" id="ARW11876.1"/>
    </source>
</evidence>
<evidence type="ECO:0008006" key="5">
    <source>
        <dbReference type="Google" id="ProtNLM"/>
    </source>
</evidence>
<reference evidence="3 4" key="1">
    <citation type="submission" date="2017-05" db="EMBL/GenBank/DDBJ databases">
        <title>Genome sequence of Acetobacter pasteurianus subsp. ascendens strain SRCM101447.</title>
        <authorList>
            <person name="Cho S.H."/>
        </authorList>
    </citation>
    <scope>NUCLEOTIDE SEQUENCE [LARGE SCALE GENOMIC DNA]</scope>
    <source>
        <strain evidence="3 4">SRCM101447</strain>
        <plasmid evidence="4">Plasmid pap1447-1 sequence</plasmid>
    </source>
</reference>
<keyword evidence="2" id="KW-1133">Transmembrane helix</keyword>
<gene>
    <name evidence="3" type="ORF">S101447_02839</name>
</gene>
<evidence type="ECO:0000313" key="4">
    <source>
        <dbReference type="Proteomes" id="UP000195633"/>
    </source>
</evidence>
<dbReference type="CDD" id="cd16431">
    <property type="entry name" value="IcmE"/>
    <property type="match status" value="1"/>
</dbReference>
<dbReference type="InterPro" id="IPR049855">
    <property type="entry name" value="DotG/IcmE-like_C"/>
</dbReference>
<dbReference type="EMBL" id="CP021525">
    <property type="protein sequence ID" value="ARW11876.1"/>
    <property type="molecule type" value="Genomic_DNA"/>
</dbReference>
<keyword evidence="3" id="KW-0614">Plasmid</keyword>
<proteinExistence type="predicted"/>
<feature type="compositionally biased region" description="Polar residues" evidence="1">
    <location>
        <begin position="199"/>
        <end position="211"/>
    </location>
</feature>
<evidence type="ECO:0000256" key="2">
    <source>
        <dbReference type="SAM" id="Phobius"/>
    </source>
</evidence>
<evidence type="ECO:0000256" key="1">
    <source>
        <dbReference type="SAM" id="MobiDB-lite"/>
    </source>
</evidence>
<dbReference type="Proteomes" id="UP000195633">
    <property type="component" value="Plasmid pAP1447-1"/>
</dbReference>
<sequence length="411" mass="42745">MAFKFKQIFSRAGEGGNRRLFMIGGVVGTLVIGVIALSSIHHREMPQSNAGVTQAVNPLPGGLNATPKQEELRKQDLEEGATTAQNTGQSYTPDLAPGKSANPPEPVHEVGEVGQDEDPSMAKRLPSPPSPQVAEIPAQPPVQTSPAYAVASADGQGGKPKNKLYADAIADLRKTLSPHMPVTSLMYTQDELTPKDEPSASSKANTSKSPENSLSQAASNSTSAQNKVLIPAGRGIYAHTVTATNSDLNGDVILEADSGPIAGDRMIASVSRAGGHMNRLVLAVRSVMHKGQTLSVTGMVVAPRTMEAAVASSVDQLYVERFLLPGAAAFVQGLGSALETTSNTVGSIGGLGNVNYVERLNFPQQLGVAAGQAASQINSALMQQMPTQPRVNLAANVSVGVVFTANVTAKQ</sequence>
<name>A0A1Y0V735_9PROT</name>
<organism evidence="3 4">
    <name type="scientific">Acetobacter ascendens</name>
    <dbReference type="NCBI Taxonomy" id="481146"/>
    <lineage>
        <taxon>Bacteria</taxon>
        <taxon>Pseudomonadati</taxon>
        <taxon>Pseudomonadota</taxon>
        <taxon>Alphaproteobacteria</taxon>
        <taxon>Acetobacterales</taxon>
        <taxon>Acetobacteraceae</taxon>
        <taxon>Acetobacter</taxon>
    </lineage>
</organism>
<keyword evidence="2" id="KW-0812">Transmembrane</keyword>
<keyword evidence="2" id="KW-0472">Membrane</keyword>
<feature type="compositionally biased region" description="Polar residues" evidence="1">
    <location>
        <begin position="82"/>
        <end position="92"/>
    </location>
</feature>
<dbReference type="RefSeq" id="WP_087636525.1">
    <property type="nucleotide sequence ID" value="NZ_CP021525.1"/>
</dbReference>
<accession>A0A1Y0V735</accession>
<feature type="region of interest" description="Disordered" evidence="1">
    <location>
        <begin position="189"/>
        <end position="225"/>
    </location>
</feature>